<dbReference type="InterPro" id="IPR046357">
    <property type="entry name" value="PPIase_dom_sf"/>
</dbReference>
<comment type="caution">
    <text evidence="5">The sequence shown here is derived from an EMBL/GenBank/DDBJ whole genome shotgun (WGS) entry which is preliminary data.</text>
</comment>
<dbReference type="Gene3D" id="3.10.50.40">
    <property type="match status" value="1"/>
</dbReference>
<keyword evidence="1" id="KW-0697">Rotamase</keyword>
<feature type="domain" description="PpiC" evidence="4">
    <location>
        <begin position="190"/>
        <end position="288"/>
    </location>
</feature>
<dbReference type="GO" id="GO:0003755">
    <property type="term" value="F:peptidyl-prolyl cis-trans isomerase activity"/>
    <property type="evidence" value="ECO:0007669"/>
    <property type="project" value="UniProtKB-KW"/>
</dbReference>
<feature type="region of interest" description="Disordered" evidence="2">
    <location>
        <begin position="333"/>
        <end position="375"/>
    </location>
</feature>
<feature type="chain" id="PRO_5039146748" evidence="3">
    <location>
        <begin position="27"/>
        <end position="375"/>
    </location>
</feature>
<dbReference type="OrthoDB" id="14196at2"/>
<dbReference type="InterPro" id="IPR027304">
    <property type="entry name" value="Trigger_fact/SurA_dom_sf"/>
</dbReference>
<evidence type="ECO:0000313" key="5">
    <source>
        <dbReference type="EMBL" id="RUT27726.1"/>
    </source>
</evidence>
<dbReference type="RefSeq" id="WP_127201055.1">
    <property type="nucleotide sequence ID" value="NZ_RZNX01000016.1"/>
</dbReference>
<accession>A0A433X0N5</accession>
<feature type="compositionally biased region" description="Low complexity" evidence="2">
    <location>
        <begin position="351"/>
        <end position="367"/>
    </location>
</feature>
<sequence>MLRNNSRSWKTLLVALIAVLTFSILAGCSKKTEPAPAENTKNAATETKKDTSKVVATYEGGEITANEFDLEQRIMLLMSPEMEQLAQMDEFRDYLIKQEIAYAYLSSKADDKSKQEGEKKADEQIAQMKKQLGDEQFKKMLESKKVSDAEFKAYMVKVFTVIQSETSKVTDDETKKEFETKKGDFTVATVRHILIGLTDANGKERKQADALKLAKEIKAKLDKGADFAELAKKYSEDPGSKDQGGLYKDATAGDWVPQFKEKALTLPLNKISDPVETDYGYHIMRVEARTEKTFNDLTQAQKDSLKTSVASTKLDDFMQTGLTKIIKKIDLPKVETKKEGAADSSKSGAATTPSGTTDKGTTTNEGTAPSSGTGK</sequence>
<dbReference type="PROSITE" id="PS50198">
    <property type="entry name" value="PPIC_PPIASE_2"/>
    <property type="match status" value="1"/>
</dbReference>
<proteinExistence type="predicted"/>
<dbReference type="AlphaFoldDB" id="A0A433X0N5"/>
<dbReference type="EMBL" id="RZNX01000016">
    <property type="protein sequence ID" value="RUT27726.1"/>
    <property type="molecule type" value="Genomic_DNA"/>
</dbReference>
<evidence type="ECO:0000256" key="1">
    <source>
        <dbReference type="PROSITE-ProRule" id="PRU00278"/>
    </source>
</evidence>
<keyword evidence="1 5" id="KW-0413">Isomerase</keyword>
<protein>
    <submittedName>
        <fullName evidence="5">Peptidylprolyl isomerase</fullName>
    </submittedName>
</protein>
<keyword evidence="3" id="KW-0732">Signal</keyword>
<dbReference type="SUPFAM" id="SSF54534">
    <property type="entry name" value="FKBP-like"/>
    <property type="match status" value="1"/>
</dbReference>
<evidence type="ECO:0000259" key="4">
    <source>
        <dbReference type="PROSITE" id="PS50198"/>
    </source>
</evidence>
<reference evidence="5 6" key="1">
    <citation type="submission" date="2018-12" db="EMBL/GenBank/DDBJ databases">
        <authorList>
            <person name="Sun L."/>
            <person name="Chen Z."/>
        </authorList>
    </citation>
    <scope>NUCLEOTIDE SEQUENCE [LARGE SCALE GENOMIC DNA]</scope>
    <source>
        <strain evidence="5 6">3-5-3</strain>
    </source>
</reference>
<feature type="signal peptide" evidence="3">
    <location>
        <begin position="1"/>
        <end position="26"/>
    </location>
</feature>
<evidence type="ECO:0000256" key="2">
    <source>
        <dbReference type="SAM" id="MobiDB-lite"/>
    </source>
</evidence>
<evidence type="ECO:0000256" key="3">
    <source>
        <dbReference type="SAM" id="SignalP"/>
    </source>
</evidence>
<dbReference type="Proteomes" id="UP000272464">
    <property type="component" value="Unassembled WGS sequence"/>
</dbReference>
<dbReference type="InterPro" id="IPR000297">
    <property type="entry name" value="PPIase_PpiC"/>
</dbReference>
<dbReference type="SUPFAM" id="SSF109998">
    <property type="entry name" value="Triger factor/SurA peptide-binding domain-like"/>
    <property type="match status" value="1"/>
</dbReference>
<dbReference type="InterPro" id="IPR050245">
    <property type="entry name" value="PrsA_foldase"/>
</dbReference>
<dbReference type="PANTHER" id="PTHR47245">
    <property type="entry name" value="PEPTIDYLPROLYL ISOMERASE"/>
    <property type="match status" value="1"/>
</dbReference>
<name>A0A433X0N5_9BACL</name>
<gene>
    <name evidence="5" type="ORF">EJP77_20125</name>
</gene>
<dbReference type="PANTHER" id="PTHR47245:SF2">
    <property type="entry name" value="PEPTIDYL-PROLYL CIS-TRANS ISOMERASE HP_0175-RELATED"/>
    <property type="match status" value="1"/>
</dbReference>
<dbReference type="PROSITE" id="PS51257">
    <property type="entry name" value="PROKAR_LIPOPROTEIN"/>
    <property type="match status" value="1"/>
</dbReference>
<organism evidence="5 6">
    <name type="scientific">Paenibacillus zeisoli</name>
    <dbReference type="NCBI Taxonomy" id="2496267"/>
    <lineage>
        <taxon>Bacteria</taxon>
        <taxon>Bacillati</taxon>
        <taxon>Bacillota</taxon>
        <taxon>Bacilli</taxon>
        <taxon>Bacillales</taxon>
        <taxon>Paenibacillaceae</taxon>
        <taxon>Paenibacillus</taxon>
    </lineage>
</organism>
<dbReference type="Pfam" id="PF13616">
    <property type="entry name" value="Rotamase_3"/>
    <property type="match status" value="1"/>
</dbReference>
<evidence type="ECO:0000313" key="6">
    <source>
        <dbReference type="Proteomes" id="UP000272464"/>
    </source>
</evidence>
<keyword evidence="6" id="KW-1185">Reference proteome</keyword>